<dbReference type="Gene3D" id="1.10.225.10">
    <property type="entry name" value="Saposin-like"/>
    <property type="match status" value="1"/>
</dbReference>
<feature type="non-terminal residue" evidence="5">
    <location>
        <position position="131"/>
    </location>
</feature>
<dbReference type="PROSITE" id="PS50015">
    <property type="entry name" value="SAP_B"/>
    <property type="match status" value="1"/>
</dbReference>
<evidence type="ECO:0000256" key="2">
    <source>
        <dbReference type="SAM" id="MobiDB-lite"/>
    </source>
</evidence>
<dbReference type="SUPFAM" id="SSF47862">
    <property type="entry name" value="Saposin"/>
    <property type="match status" value="1"/>
</dbReference>
<keyword evidence="3" id="KW-0732">Signal</keyword>
<gene>
    <name evidence="5" type="ORF">MSPICULIGERA_LOCUS3299</name>
</gene>
<dbReference type="Proteomes" id="UP001177023">
    <property type="component" value="Unassembled WGS sequence"/>
</dbReference>
<comment type="caution">
    <text evidence="5">The sequence shown here is derived from an EMBL/GenBank/DDBJ whole genome shotgun (WGS) entry which is preliminary data.</text>
</comment>
<proteinExistence type="predicted"/>
<evidence type="ECO:0000256" key="1">
    <source>
        <dbReference type="ARBA" id="ARBA00023157"/>
    </source>
</evidence>
<name>A0AA36C918_9BILA</name>
<dbReference type="SMART" id="SM00741">
    <property type="entry name" value="SapB"/>
    <property type="match status" value="1"/>
</dbReference>
<protein>
    <recommendedName>
        <fullName evidence="4">Saposin B-type domain-containing protein</fullName>
    </recommendedName>
</protein>
<feature type="region of interest" description="Disordered" evidence="2">
    <location>
        <begin position="107"/>
        <end position="131"/>
    </location>
</feature>
<keyword evidence="1" id="KW-1015">Disulfide bond</keyword>
<evidence type="ECO:0000313" key="5">
    <source>
        <dbReference type="EMBL" id="CAJ0564625.1"/>
    </source>
</evidence>
<evidence type="ECO:0000259" key="4">
    <source>
        <dbReference type="PROSITE" id="PS50015"/>
    </source>
</evidence>
<feature type="compositionally biased region" description="Basic and acidic residues" evidence="2">
    <location>
        <begin position="119"/>
        <end position="131"/>
    </location>
</feature>
<keyword evidence="6" id="KW-1185">Reference proteome</keyword>
<feature type="signal peptide" evidence="3">
    <location>
        <begin position="1"/>
        <end position="18"/>
    </location>
</feature>
<organism evidence="5 6">
    <name type="scientific">Mesorhabditis spiculigera</name>
    <dbReference type="NCBI Taxonomy" id="96644"/>
    <lineage>
        <taxon>Eukaryota</taxon>
        <taxon>Metazoa</taxon>
        <taxon>Ecdysozoa</taxon>
        <taxon>Nematoda</taxon>
        <taxon>Chromadorea</taxon>
        <taxon>Rhabditida</taxon>
        <taxon>Rhabditina</taxon>
        <taxon>Rhabditomorpha</taxon>
        <taxon>Rhabditoidea</taxon>
        <taxon>Rhabditidae</taxon>
        <taxon>Mesorhabditinae</taxon>
        <taxon>Mesorhabditis</taxon>
    </lineage>
</organism>
<evidence type="ECO:0000256" key="3">
    <source>
        <dbReference type="SAM" id="SignalP"/>
    </source>
</evidence>
<dbReference type="InterPro" id="IPR011001">
    <property type="entry name" value="Saposin-like"/>
</dbReference>
<reference evidence="5" key="1">
    <citation type="submission" date="2023-06" db="EMBL/GenBank/DDBJ databases">
        <authorList>
            <person name="Delattre M."/>
        </authorList>
    </citation>
    <scope>NUCLEOTIDE SEQUENCE</scope>
    <source>
        <strain evidence="5">AF72</strain>
    </source>
</reference>
<feature type="chain" id="PRO_5041238383" description="Saposin B-type domain-containing protein" evidence="3">
    <location>
        <begin position="19"/>
        <end position="131"/>
    </location>
</feature>
<dbReference type="InterPro" id="IPR008139">
    <property type="entry name" value="SaposinB_dom"/>
</dbReference>
<dbReference type="EMBL" id="CATQJA010000898">
    <property type="protein sequence ID" value="CAJ0564625.1"/>
    <property type="molecule type" value="Genomic_DNA"/>
</dbReference>
<sequence>MLRYIFAVSALAVIAVYAQNTPSPCMMCDFIVNQARHHFHNNITDKAALLKELQQDCNSLRRFYGDQAVKNCQAGVQANIDKIYTDLTTGKDAWQTCADVGECMGTEPTHPSHMPSHMPEQEQPVRGERYF</sequence>
<accession>A0AA36C918</accession>
<feature type="compositionally biased region" description="Low complexity" evidence="2">
    <location>
        <begin position="107"/>
        <end position="118"/>
    </location>
</feature>
<evidence type="ECO:0000313" key="6">
    <source>
        <dbReference type="Proteomes" id="UP001177023"/>
    </source>
</evidence>
<feature type="domain" description="Saposin B-type" evidence="4">
    <location>
        <begin position="21"/>
        <end position="107"/>
    </location>
</feature>
<dbReference type="AlphaFoldDB" id="A0AA36C918"/>